<dbReference type="GO" id="GO:0004672">
    <property type="term" value="F:protein kinase activity"/>
    <property type="evidence" value="ECO:0007669"/>
    <property type="project" value="InterPro"/>
</dbReference>
<keyword evidence="3" id="KW-1185">Reference proteome</keyword>
<dbReference type="Gene3D" id="1.10.510.10">
    <property type="entry name" value="Transferase(Phosphotransferase) domain 1"/>
    <property type="match status" value="1"/>
</dbReference>
<evidence type="ECO:0000313" key="2">
    <source>
        <dbReference type="EMBL" id="EAX92091.1"/>
    </source>
</evidence>
<reference evidence="2" key="1">
    <citation type="submission" date="2006-10" db="EMBL/GenBank/DDBJ databases">
        <authorList>
            <person name="Amadeo P."/>
            <person name="Zhao Q."/>
            <person name="Wortman J."/>
            <person name="Fraser-Liggett C."/>
            <person name="Carlton J."/>
        </authorList>
    </citation>
    <scope>NUCLEOTIDE SEQUENCE</scope>
    <source>
        <strain evidence="2">G3</strain>
    </source>
</reference>
<dbReference type="VEuPathDB" id="TrichDB:TVAG_274050"/>
<proteinExistence type="predicted"/>
<dbReference type="PROSITE" id="PS50011">
    <property type="entry name" value="PROTEIN_KINASE_DOM"/>
    <property type="match status" value="1"/>
</dbReference>
<keyword evidence="2" id="KW-0808">Transferase</keyword>
<dbReference type="AlphaFoldDB" id="A2FSN5"/>
<dbReference type="InParanoid" id="A2FSN5"/>
<dbReference type="Proteomes" id="UP000001542">
    <property type="component" value="Unassembled WGS sequence"/>
</dbReference>
<dbReference type="EMBL" id="DS113991">
    <property type="protein sequence ID" value="EAX92091.1"/>
    <property type="molecule type" value="Genomic_DNA"/>
</dbReference>
<dbReference type="VEuPathDB" id="TrichDB:TVAGG3_0200810"/>
<dbReference type="SMR" id="A2FSN5"/>
<gene>
    <name evidence="2" type="ORF">TVAG_274050</name>
</gene>
<dbReference type="Pfam" id="PF00069">
    <property type="entry name" value="Pkinase"/>
    <property type="match status" value="1"/>
</dbReference>
<evidence type="ECO:0000313" key="3">
    <source>
        <dbReference type="Proteomes" id="UP000001542"/>
    </source>
</evidence>
<protein>
    <submittedName>
        <fullName evidence="2">CAMK family protein kinase</fullName>
    </submittedName>
</protein>
<dbReference type="eggNOG" id="KOG0586">
    <property type="taxonomic scope" value="Eukaryota"/>
</dbReference>
<evidence type="ECO:0000259" key="1">
    <source>
        <dbReference type="PROSITE" id="PS50011"/>
    </source>
</evidence>
<dbReference type="OrthoDB" id="4062651at2759"/>
<dbReference type="InterPro" id="IPR011009">
    <property type="entry name" value="Kinase-like_dom_sf"/>
</dbReference>
<dbReference type="GO" id="GO:0005524">
    <property type="term" value="F:ATP binding"/>
    <property type="evidence" value="ECO:0007669"/>
    <property type="project" value="InterPro"/>
</dbReference>
<reference evidence="2" key="2">
    <citation type="journal article" date="2007" name="Science">
        <title>Draft genome sequence of the sexually transmitted pathogen Trichomonas vaginalis.</title>
        <authorList>
            <person name="Carlton J.M."/>
            <person name="Hirt R.P."/>
            <person name="Silva J.C."/>
            <person name="Delcher A.L."/>
            <person name="Schatz M."/>
            <person name="Zhao Q."/>
            <person name="Wortman J.R."/>
            <person name="Bidwell S.L."/>
            <person name="Alsmark U.C.M."/>
            <person name="Besteiro S."/>
            <person name="Sicheritz-Ponten T."/>
            <person name="Noel C.J."/>
            <person name="Dacks J.B."/>
            <person name="Foster P.G."/>
            <person name="Simillion C."/>
            <person name="Van de Peer Y."/>
            <person name="Miranda-Saavedra D."/>
            <person name="Barton G.J."/>
            <person name="Westrop G.D."/>
            <person name="Mueller S."/>
            <person name="Dessi D."/>
            <person name="Fiori P.L."/>
            <person name="Ren Q."/>
            <person name="Paulsen I."/>
            <person name="Zhang H."/>
            <person name="Bastida-Corcuera F.D."/>
            <person name="Simoes-Barbosa A."/>
            <person name="Brown M.T."/>
            <person name="Hayes R.D."/>
            <person name="Mukherjee M."/>
            <person name="Okumura C.Y."/>
            <person name="Schneider R."/>
            <person name="Smith A.J."/>
            <person name="Vanacova S."/>
            <person name="Villalvazo M."/>
            <person name="Haas B.J."/>
            <person name="Pertea M."/>
            <person name="Feldblyum T.V."/>
            <person name="Utterback T.R."/>
            <person name="Shu C.L."/>
            <person name="Osoegawa K."/>
            <person name="de Jong P.J."/>
            <person name="Hrdy I."/>
            <person name="Horvathova L."/>
            <person name="Zubacova Z."/>
            <person name="Dolezal P."/>
            <person name="Malik S.B."/>
            <person name="Logsdon J.M. Jr."/>
            <person name="Henze K."/>
            <person name="Gupta A."/>
            <person name="Wang C.C."/>
            <person name="Dunne R.L."/>
            <person name="Upcroft J.A."/>
            <person name="Upcroft P."/>
            <person name="White O."/>
            <person name="Salzberg S.L."/>
            <person name="Tang P."/>
            <person name="Chiu C.-H."/>
            <person name="Lee Y.-S."/>
            <person name="Embley T.M."/>
            <person name="Coombs G.H."/>
            <person name="Mottram J.C."/>
            <person name="Tachezy J."/>
            <person name="Fraser-Liggett C.M."/>
            <person name="Johnson P.J."/>
        </authorList>
    </citation>
    <scope>NUCLEOTIDE SEQUENCE [LARGE SCALE GENOMIC DNA]</scope>
    <source>
        <strain evidence="2">G3</strain>
    </source>
</reference>
<accession>A2FSN5</accession>
<dbReference type="InterPro" id="IPR000719">
    <property type="entry name" value="Prot_kinase_dom"/>
</dbReference>
<dbReference type="PANTHER" id="PTHR24362">
    <property type="entry name" value="SERINE/THREONINE-PROTEIN KINASE NEK"/>
    <property type="match status" value="1"/>
</dbReference>
<dbReference type="KEGG" id="tva:4749799"/>
<dbReference type="STRING" id="5722.A2FSN5"/>
<organism evidence="2 3">
    <name type="scientific">Trichomonas vaginalis (strain ATCC PRA-98 / G3)</name>
    <dbReference type="NCBI Taxonomy" id="412133"/>
    <lineage>
        <taxon>Eukaryota</taxon>
        <taxon>Metamonada</taxon>
        <taxon>Parabasalia</taxon>
        <taxon>Trichomonadida</taxon>
        <taxon>Trichomonadidae</taxon>
        <taxon>Trichomonas</taxon>
    </lineage>
</organism>
<keyword evidence="2" id="KW-0418">Kinase</keyword>
<sequence>MLSYDESFMKIKQLDLVETISSMKCGSVYIIRYPNCEKNYVLKSIPIEKFKQKDYDYMMDSTDVNTTKIYAYESYESNVYILQEFCPNTVDYMIRRQKYLNKELLVKHSIAIAKAVAQLHHKQKPHLNLKPSNILIDEDETIKLTDFGYPTDDEFGTCENEFLNSLPFLAPEYTSITKQDPYKADIWALGVIFYMMYTGRIPWDGISKATIAENVLKEEPNLDAIDNKEYADIIGSCLQLNPSDRPSIDDLLNVPLFKGTSATFIRRKRRDSLLMSPMRVLSHTSMIVQPVTKRRMSSMLVTGMSAM</sequence>
<dbReference type="SUPFAM" id="SSF56112">
    <property type="entry name" value="Protein kinase-like (PK-like)"/>
    <property type="match status" value="1"/>
</dbReference>
<dbReference type="PANTHER" id="PTHR24362:SF309">
    <property type="entry name" value="PROTEIN KINASE DOMAIN-CONTAINING PROTEIN"/>
    <property type="match status" value="1"/>
</dbReference>
<name>A2FSN5_TRIV3</name>
<dbReference type="RefSeq" id="XP_001305021.1">
    <property type="nucleotide sequence ID" value="XM_001305020.1"/>
</dbReference>
<feature type="domain" description="Protein kinase" evidence="1">
    <location>
        <begin position="14"/>
        <end position="257"/>
    </location>
</feature>